<dbReference type="NCBIfam" id="NF033749">
    <property type="entry name" value="bact_hemeryth"/>
    <property type="match status" value="1"/>
</dbReference>
<keyword evidence="2" id="KW-0561">Oxygen transport</keyword>
<keyword evidence="7" id="KW-1185">Reference proteome</keyword>
<dbReference type="RefSeq" id="WP_321535509.1">
    <property type="nucleotide sequence ID" value="NZ_JARGDL010000006.1"/>
</dbReference>
<evidence type="ECO:0000313" key="7">
    <source>
        <dbReference type="Proteomes" id="UP001221302"/>
    </source>
</evidence>
<dbReference type="EMBL" id="JARGDL010000006">
    <property type="protein sequence ID" value="MDF1611742.1"/>
    <property type="molecule type" value="Genomic_DNA"/>
</dbReference>
<dbReference type="GO" id="GO:0005344">
    <property type="term" value="F:oxygen carrier activity"/>
    <property type="evidence" value="ECO:0007669"/>
    <property type="project" value="UniProtKB-KW"/>
</dbReference>
<evidence type="ECO:0000313" key="6">
    <source>
        <dbReference type="EMBL" id="MDF1611742.1"/>
    </source>
</evidence>
<protein>
    <submittedName>
        <fullName evidence="6">Bacteriohemerythrin</fullName>
    </submittedName>
</protein>
<name>A0AAE3NZS0_9BACT</name>
<evidence type="ECO:0000256" key="2">
    <source>
        <dbReference type="ARBA" id="ARBA00022621"/>
    </source>
</evidence>
<comment type="similarity">
    <text evidence="1">Belongs to the hemerythrin family.</text>
</comment>
<accession>A0AAE3NZS0</accession>
<evidence type="ECO:0000259" key="5">
    <source>
        <dbReference type="Pfam" id="PF01814"/>
    </source>
</evidence>
<dbReference type="Pfam" id="PF01814">
    <property type="entry name" value="Hemerythrin"/>
    <property type="match status" value="1"/>
</dbReference>
<dbReference type="CDD" id="cd12107">
    <property type="entry name" value="Hemerythrin"/>
    <property type="match status" value="1"/>
</dbReference>
<dbReference type="PANTHER" id="PTHR37164:SF1">
    <property type="entry name" value="BACTERIOHEMERYTHRIN"/>
    <property type="match status" value="1"/>
</dbReference>
<dbReference type="AlphaFoldDB" id="A0AAE3NZS0"/>
<evidence type="ECO:0000256" key="3">
    <source>
        <dbReference type="ARBA" id="ARBA00022723"/>
    </source>
</evidence>
<keyword evidence="4" id="KW-0408">Iron</keyword>
<dbReference type="NCBIfam" id="NF002007">
    <property type="entry name" value="PRK00808.1"/>
    <property type="match status" value="1"/>
</dbReference>
<dbReference type="PROSITE" id="PS00550">
    <property type="entry name" value="HEMERYTHRINS"/>
    <property type="match status" value="1"/>
</dbReference>
<dbReference type="GO" id="GO:0046872">
    <property type="term" value="F:metal ion binding"/>
    <property type="evidence" value="ECO:0007669"/>
    <property type="project" value="UniProtKB-KW"/>
</dbReference>
<evidence type="ECO:0000256" key="1">
    <source>
        <dbReference type="ARBA" id="ARBA00010587"/>
    </source>
</evidence>
<organism evidence="6 7">
    <name type="scientific">Stygiobacter electus</name>
    <dbReference type="NCBI Taxonomy" id="3032292"/>
    <lineage>
        <taxon>Bacteria</taxon>
        <taxon>Pseudomonadati</taxon>
        <taxon>Ignavibacteriota</taxon>
        <taxon>Ignavibacteria</taxon>
        <taxon>Ignavibacteriales</taxon>
        <taxon>Melioribacteraceae</taxon>
        <taxon>Stygiobacter</taxon>
    </lineage>
</organism>
<sequence>MALITWGDSYSVKVKVIDNQHQKLVGIINTLHDAMKEGKGKEAIGKVLKELVDYTVYHFSFEEKLFDKYGYPDAKIHAKQHNDLVQSVKKYVSDFESGKGVLPMEVMNFLRDWLLKHISGDDKKYSPFFNSKGLS</sequence>
<dbReference type="InterPro" id="IPR035938">
    <property type="entry name" value="Hemerythrin-like_sf"/>
</dbReference>
<comment type="caution">
    <text evidence="6">The sequence shown here is derived from an EMBL/GenBank/DDBJ whole genome shotgun (WGS) entry which is preliminary data.</text>
</comment>
<dbReference type="InterPro" id="IPR012827">
    <property type="entry name" value="Hemerythrin_metal-bd"/>
</dbReference>
<dbReference type="NCBIfam" id="TIGR02481">
    <property type="entry name" value="hemeryth_dom"/>
    <property type="match status" value="1"/>
</dbReference>
<proteinExistence type="inferred from homology"/>
<dbReference type="InterPro" id="IPR050669">
    <property type="entry name" value="Hemerythrin"/>
</dbReference>
<dbReference type="SUPFAM" id="SSF47188">
    <property type="entry name" value="Hemerythrin-like"/>
    <property type="match status" value="1"/>
</dbReference>
<keyword evidence="3" id="KW-0479">Metal-binding</keyword>
<gene>
    <name evidence="6" type="ORF">P0M35_06245</name>
</gene>
<dbReference type="InterPro" id="IPR012312">
    <property type="entry name" value="Hemerythrin-like"/>
</dbReference>
<dbReference type="Proteomes" id="UP001221302">
    <property type="component" value="Unassembled WGS sequence"/>
</dbReference>
<dbReference type="Gene3D" id="1.20.120.50">
    <property type="entry name" value="Hemerythrin-like"/>
    <property type="match status" value="1"/>
</dbReference>
<feature type="domain" description="Hemerythrin-like" evidence="5">
    <location>
        <begin position="14"/>
        <end position="128"/>
    </location>
</feature>
<evidence type="ECO:0000256" key="4">
    <source>
        <dbReference type="ARBA" id="ARBA00023004"/>
    </source>
</evidence>
<dbReference type="PANTHER" id="PTHR37164">
    <property type="entry name" value="BACTERIOHEMERYTHRIN"/>
    <property type="match status" value="1"/>
</dbReference>
<dbReference type="InterPro" id="IPR016131">
    <property type="entry name" value="Haemerythrin_Fe_BS"/>
</dbReference>
<reference evidence="6" key="1">
    <citation type="submission" date="2023-03" db="EMBL/GenBank/DDBJ databases">
        <title>Stygiobacter electus gen. nov., sp. nov., facultatively anaerobic thermotolerant bacterium of the class Ignavibacteria from a well of Yessentuki mineral water deposit.</title>
        <authorList>
            <person name="Podosokorskaya O.A."/>
            <person name="Elcheninov A.G."/>
            <person name="Petrova N.F."/>
            <person name="Zavarzina D.G."/>
            <person name="Kublanov I.V."/>
            <person name="Merkel A.Y."/>
        </authorList>
    </citation>
    <scope>NUCLEOTIDE SEQUENCE</scope>
    <source>
        <strain evidence="6">09-Me</strain>
    </source>
</reference>
<keyword evidence="2" id="KW-0813">Transport</keyword>